<dbReference type="Pfam" id="PF00466">
    <property type="entry name" value="Ribosomal_L10"/>
    <property type="match status" value="1"/>
</dbReference>
<gene>
    <name evidence="4" type="ORF">B9G98_02798</name>
</gene>
<evidence type="ECO:0000313" key="4">
    <source>
        <dbReference type="EMBL" id="PRT55178.1"/>
    </source>
</evidence>
<dbReference type="InterPro" id="IPR047865">
    <property type="entry name" value="Ribosomal_uL10_bac_type"/>
</dbReference>
<organism evidence="4 5">
    <name type="scientific">Wickerhamiella sorbophila</name>
    <dbReference type="NCBI Taxonomy" id="45607"/>
    <lineage>
        <taxon>Eukaryota</taxon>
        <taxon>Fungi</taxon>
        <taxon>Dikarya</taxon>
        <taxon>Ascomycota</taxon>
        <taxon>Saccharomycotina</taxon>
        <taxon>Dipodascomycetes</taxon>
        <taxon>Dipodascales</taxon>
        <taxon>Trichomonascaceae</taxon>
        <taxon>Wickerhamiella</taxon>
    </lineage>
</organism>
<dbReference type="RefSeq" id="XP_024665123.1">
    <property type="nucleotide sequence ID" value="XM_024809355.1"/>
</dbReference>
<dbReference type="STRING" id="45607.A0A2T0FJL9"/>
<protein>
    <submittedName>
        <fullName evidence="4">54S ribosomal protein L11, mitochondrial</fullName>
    </submittedName>
</protein>
<dbReference type="GeneID" id="36516546"/>
<evidence type="ECO:0000256" key="2">
    <source>
        <dbReference type="ARBA" id="ARBA00022980"/>
    </source>
</evidence>
<dbReference type="InterPro" id="IPR043141">
    <property type="entry name" value="Ribosomal_uL10-like_sf"/>
</dbReference>
<dbReference type="AlphaFoldDB" id="A0A2T0FJL9"/>
<dbReference type="Proteomes" id="UP000238350">
    <property type="component" value="Unassembled WGS sequence"/>
</dbReference>
<evidence type="ECO:0000256" key="1">
    <source>
        <dbReference type="ARBA" id="ARBA00008889"/>
    </source>
</evidence>
<dbReference type="PANTHER" id="PTHR11560">
    <property type="entry name" value="39S RIBOSOMAL PROTEIN L10, MITOCHONDRIAL"/>
    <property type="match status" value="1"/>
</dbReference>
<accession>A0A2T0FJL9</accession>
<keyword evidence="3" id="KW-0687">Ribonucleoprotein</keyword>
<keyword evidence="5" id="KW-1185">Reference proteome</keyword>
<dbReference type="CDD" id="cd05797">
    <property type="entry name" value="Ribosomal_L10"/>
    <property type="match status" value="1"/>
</dbReference>
<proteinExistence type="inferred from homology"/>
<dbReference type="GO" id="GO:0005840">
    <property type="term" value="C:ribosome"/>
    <property type="evidence" value="ECO:0007669"/>
    <property type="project" value="UniProtKB-KW"/>
</dbReference>
<keyword evidence="2 4" id="KW-0689">Ribosomal protein</keyword>
<dbReference type="SUPFAM" id="SSF160369">
    <property type="entry name" value="Ribosomal protein L10-like"/>
    <property type="match status" value="1"/>
</dbReference>
<sequence length="222" mass="24484">MAWLRRVFNGLRSYSVAAAAPESVVRQTLKPLDSRKTYLVDQYTHLLRSNAVMLILHNPTLLKAENQQLRNDIRKAGGTLTVVRSRVFKATLRGIDHADPASVEAHKEFARAKNPLMDLFDGPSAVVTIPNLDPKAVDKVVSLIDKTRMVVLGGRVDGSQISVSQVQNLRKMPSLEELRAQLAGVLTVLGGAGLVNTLQASSNMLYLTLDQHRKTLEEPENK</sequence>
<dbReference type="InterPro" id="IPR001790">
    <property type="entry name" value="Ribosomal_uL10"/>
</dbReference>
<dbReference type="OrthoDB" id="360689at2759"/>
<comment type="similarity">
    <text evidence="1">Belongs to the universal ribosomal protein uL10 family.</text>
</comment>
<dbReference type="GO" id="GO:1990904">
    <property type="term" value="C:ribonucleoprotein complex"/>
    <property type="evidence" value="ECO:0007669"/>
    <property type="project" value="UniProtKB-KW"/>
</dbReference>
<evidence type="ECO:0000256" key="3">
    <source>
        <dbReference type="ARBA" id="ARBA00023274"/>
    </source>
</evidence>
<evidence type="ECO:0000313" key="5">
    <source>
        <dbReference type="Proteomes" id="UP000238350"/>
    </source>
</evidence>
<dbReference type="Gene3D" id="3.30.70.1730">
    <property type="match status" value="1"/>
</dbReference>
<comment type="caution">
    <text evidence="4">The sequence shown here is derived from an EMBL/GenBank/DDBJ whole genome shotgun (WGS) entry which is preliminary data.</text>
</comment>
<name>A0A2T0FJL9_9ASCO</name>
<dbReference type="EMBL" id="NDIQ01000021">
    <property type="protein sequence ID" value="PRT55178.1"/>
    <property type="molecule type" value="Genomic_DNA"/>
</dbReference>
<reference evidence="4 5" key="1">
    <citation type="submission" date="2017-04" db="EMBL/GenBank/DDBJ databases">
        <title>Genome sequencing of [Candida] sorbophila.</title>
        <authorList>
            <person name="Ahn J.O."/>
        </authorList>
    </citation>
    <scope>NUCLEOTIDE SEQUENCE [LARGE SCALE GENOMIC DNA]</scope>
    <source>
        <strain evidence="4 5">DS02</strain>
    </source>
</reference>